<name>A0A9Q0FXQ2_9ROSI</name>
<proteinExistence type="predicted"/>
<evidence type="ECO:0000313" key="2">
    <source>
        <dbReference type="Proteomes" id="UP001141552"/>
    </source>
</evidence>
<sequence length="102" mass="11642">MACLYIFISVLEEQNQTQSRGFSSSVSTLLYSFNMKLLLLLLPGAMFQIRSDEAILAAACSDIRMWDGLQNFKAGRLHQELQTFYDYWCINIPAADDVHVED</sequence>
<keyword evidence="2" id="KW-1185">Reference proteome</keyword>
<dbReference type="EMBL" id="JAKUCV010003613">
    <property type="protein sequence ID" value="KAJ4838221.1"/>
    <property type="molecule type" value="Genomic_DNA"/>
</dbReference>
<gene>
    <name evidence="1" type="ORF">Tsubulata_042654</name>
</gene>
<dbReference type="AlphaFoldDB" id="A0A9Q0FXQ2"/>
<dbReference type="Proteomes" id="UP001141552">
    <property type="component" value="Unassembled WGS sequence"/>
</dbReference>
<accession>A0A9Q0FXQ2</accession>
<organism evidence="1 2">
    <name type="scientific">Turnera subulata</name>
    <dbReference type="NCBI Taxonomy" id="218843"/>
    <lineage>
        <taxon>Eukaryota</taxon>
        <taxon>Viridiplantae</taxon>
        <taxon>Streptophyta</taxon>
        <taxon>Embryophyta</taxon>
        <taxon>Tracheophyta</taxon>
        <taxon>Spermatophyta</taxon>
        <taxon>Magnoliopsida</taxon>
        <taxon>eudicotyledons</taxon>
        <taxon>Gunneridae</taxon>
        <taxon>Pentapetalae</taxon>
        <taxon>rosids</taxon>
        <taxon>fabids</taxon>
        <taxon>Malpighiales</taxon>
        <taxon>Passifloraceae</taxon>
        <taxon>Turnera</taxon>
    </lineage>
</organism>
<protein>
    <submittedName>
        <fullName evidence="1">Uncharacterized protein</fullName>
    </submittedName>
</protein>
<reference evidence="1" key="2">
    <citation type="journal article" date="2023" name="Plants (Basel)">
        <title>Annotation of the Turnera subulata (Passifloraceae) Draft Genome Reveals the S-Locus Evolved after the Divergence of Turneroideae from Passifloroideae in a Stepwise Manner.</title>
        <authorList>
            <person name="Henning P.M."/>
            <person name="Roalson E.H."/>
            <person name="Mir W."/>
            <person name="McCubbin A.G."/>
            <person name="Shore J.S."/>
        </authorList>
    </citation>
    <scope>NUCLEOTIDE SEQUENCE</scope>
    <source>
        <strain evidence="1">F60SS</strain>
    </source>
</reference>
<comment type="caution">
    <text evidence="1">The sequence shown here is derived from an EMBL/GenBank/DDBJ whole genome shotgun (WGS) entry which is preliminary data.</text>
</comment>
<reference evidence="1" key="1">
    <citation type="submission" date="2022-02" db="EMBL/GenBank/DDBJ databases">
        <authorList>
            <person name="Henning P.M."/>
            <person name="McCubbin A.G."/>
            <person name="Shore J.S."/>
        </authorList>
    </citation>
    <scope>NUCLEOTIDE SEQUENCE</scope>
    <source>
        <strain evidence="1">F60SS</strain>
        <tissue evidence="1">Leaves</tissue>
    </source>
</reference>
<evidence type="ECO:0000313" key="1">
    <source>
        <dbReference type="EMBL" id="KAJ4838221.1"/>
    </source>
</evidence>